<gene>
    <name evidence="2" type="ORF">JK635_02030</name>
</gene>
<keyword evidence="1" id="KW-0175">Coiled coil</keyword>
<dbReference type="RefSeq" id="WP_202651944.1">
    <property type="nucleotide sequence ID" value="NZ_JAESWB010000025.1"/>
</dbReference>
<dbReference type="EMBL" id="JAESWB010000025">
    <property type="protein sequence ID" value="MBL4951018.1"/>
    <property type="molecule type" value="Genomic_DNA"/>
</dbReference>
<evidence type="ECO:0000313" key="2">
    <source>
        <dbReference type="EMBL" id="MBL4951018.1"/>
    </source>
</evidence>
<feature type="coiled-coil region" evidence="1">
    <location>
        <begin position="111"/>
        <end position="142"/>
    </location>
</feature>
<dbReference type="Proteomes" id="UP000623967">
    <property type="component" value="Unassembled WGS sequence"/>
</dbReference>
<protein>
    <recommendedName>
        <fullName evidence="4">Large polyvalent protein associated domain-containing protein</fullName>
    </recommendedName>
</protein>
<reference evidence="2 3" key="1">
    <citation type="submission" date="2021-01" db="EMBL/GenBank/DDBJ databases">
        <title>Genome public.</title>
        <authorList>
            <person name="Liu C."/>
            <person name="Sun Q."/>
        </authorList>
    </citation>
    <scope>NUCLEOTIDE SEQUENCE [LARGE SCALE GENOMIC DNA]</scope>
    <source>
        <strain evidence="2 3">YIM B02564</strain>
    </source>
</reference>
<comment type="caution">
    <text evidence="2">The sequence shown here is derived from an EMBL/GenBank/DDBJ whole genome shotgun (WGS) entry which is preliminary data.</text>
</comment>
<evidence type="ECO:0000256" key="1">
    <source>
        <dbReference type="SAM" id="Coils"/>
    </source>
</evidence>
<organism evidence="2 3">
    <name type="scientific">Neobacillus paridis</name>
    <dbReference type="NCBI Taxonomy" id="2803862"/>
    <lineage>
        <taxon>Bacteria</taxon>
        <taxon>Bacillati</taxon>
        <taxon>Bacillota</taxon>
        <taxon>Bacilli</taxon>
        <taxon>Bacillales</taxon>
        <taxon>Bacillaceae</taxon>
        <taxon>Neobacillus</taxon>
    </lineage>
</organism>
<keyword evidence="3" id="KW-1185">Reference proteome</keyword>
<accession>A0ABS1TIL7</accession>
<evidence type="ECO:0000313" key="3">
    <source>
        <dbReference type="Proteomes" id="UP000623967"/>
    </source>
</evidence>
<proteinExistence type="predicted"/>
<sequence>MKFEINGYKYDPQFNFEIKGYIKFIKDVIQNIDKSFILDVNNPNLLGSITTDYHERELYPVEKLILDNSDKIYIFDKMEDIAIKDIEWTKKRNKDYGYQVYVKYTFKPEIIEKVRIELLEILELLEQKLNEFTKAEKVEKEEKAVRKSQYRLGKIYREQYPRGGEEGRDGYIDAEIINNSSGESIRFVMRDVFDFGCYNYPKRVEGTKEVFERNNWTDEEKKISEWLNEFSQFNGYVRM</sequence>
<evidence type="ECO:0008006" key="4">
    <source>
        <dbReference type="Google" id="ProtNLM"/>
    </source>
</evidence>
<name>A0ABS1TIL7_9BACI</name>